<name>A0A0N5C5H3_STREA</name>
<evidence type="ECO:0000256" key="1">
    <source>
        <dbReference type="ARBA" id="ARBA00004141"/>
    </source>
</evidence>
<evidence type="ECO:0000256" key="4">
    <source>
        <dbReference type="ARBA" id="ARBA00022989"/>
    </source>
</evidence>
<dbReference type="GO" id="GO:0007606">
    <property type="term" value="P:sensory perception of chemical stimulus"/>
    <property type="evidence" value="ECO:0007669"/>
    <property type="project" value="UniProtKB-UniRule"/>
</dbReference>
<evidence type="ECO:0000313" key="9">
    <source>
        <dbReference type="WBParaSite" id="SPAL_0001320200.1"/>
    </source>
</evidence>
<dbReference type="InterPro" id="IPR051119">
    <property type="entry name" value="Nematode_SR-like"/>
</dbReference>
<keyword evidence="3 6" id="KW-0812">Transmembrane</keyword>
<feature type="transmembrane region" description="Helical" evidence="6">
    <location>
        <begin position="43"/>
        <end position="67"/>
    </location>
</feature>
<keyword evidence="5 6" id="KW-0472">Membrane</keyword>
<dbReference type="PANTHER" id="PTHR31627">
    <property type="entry name" value="SERPENTINE RECEPTOR CLASS GAMMA-RELATED"/>
    <property type="match status" value="1"/>
</dbReference>
<proteinExistence type="inferred from homology"/>
<dbReference type="WBParaSite" id="SPAL_0001320200.1">
    <property type="protein sequence ID" value="SPAL_0001320200.1"/>
    <property type="gene ID" value="SPAL_0001320200"/>
</dbReference>
<evidence type="ECO:0000256" key="5">
    <source>
        <dbReference type="ARBA" id="ARBA00023136"/>
    </source>
</evidence>
<comment type="subcellular location">
    <subcellularLocation>
        <location evidence="1">Membrane</location>
        <topology evidence="1">Multi-pass membrane protein</topology>
    </subcellularLocation>
</comment>
<reference evidence="9" key="1">
    <citation type="submission" date="2017-02" db="UniProtKB">
        <authorList>
            <consortium name="WormBaseParasite"/>
        </authorList>
    </citation>
    <scope>IDENTIFICATION</scope>
</reference>
<dbReference type="InterPro" id="IPR000609">
    <property type="entry name" value="7TM_GPCR_serpentine_rcpt_Srg"/>
</dbReference>
<feature type="transmembrane region" description="Helical" evidence="6">
    <location>
        <begin position="130"/>
        <end position="151"/>
    </location>
</feature>
<evidence type="ECO:0000256" key="2">
    <source>
        <dbReference type="ARBA" id="ARBA00005692"/>
    </source>
</evidence>
<evidence type="ECO:0000259" key="7">
    <source>
        <dbReference type="PROSITE" id="PS50262"/>
    </source>
</evidence>
<dbReference type="Gene3D" id="1.20.1070.10">
    <property type="entry name" value="Rhodopsin 7-helix transmembrane proteins"/>
    <property type="match status" value="1"/>
</dbReference>
<feature type="domain" description="G-protein coupled receptors family 1 profile" evidence="7">
    <location>
        <begin position="22"/>
        <end position="254"/>
    </location>
</feature>
<dbReference type="PROSITE" id="PS50262">
    <property type="entry name" value="G_PROTEIN_RECEP_F1_2"/>
    <property type="match status" value="1"/>
</dbReference>
<evidence type="ECO:0000256" key="6">
    <source>
        <dbReference type="RuleBase" id="RU280813"/>
    </source>
</evidence>
<sequence length="347" mass="41505">MVDVILAVDIIQLLYKIPSMLLMMLSIYVIIKEIKNKNNHFNKQFYTIIVCKLTNEIFYIITIFTFIKLPKWGFYNDFLENNNWTATIFYVLLAQQTTFMFLITLLISVNRYIAIKYPLSYQIYFSKSKILLTLLTFIILSTIIGVGNILFNARYKKVDLFVYIVPAFKFKNEVYYQHFYKIFLFGIISIATCTFNVMAILILKKHNLIANNYKRELYYIIYSVFIFITLFTVEAFFVFRLIHMIYQTKLFFYISNFLHVVAFDSTTIGDFYFLIYSCRELRKALKTTFGCSKKFNNKVSIKIPYRRIWINFLSLKMILIRFSEFYSNNAKDSFQVQYSPIITYFNQ</sequence>
<dbReference type="Proteomes" id="UP000046392">
    <property type="component" value="Unplaced"/>
</dbReference>
<dbReference type="GO" id="GO:0004888">
    <property type="term" value="F:transmembrane signaling receptor activity"/>
    <property type="evidence" value="ECO:0007669"/>
    <property type="project" value="InterPro"/>
</dbReference>
<dbReference type="Pfam" id="PF02118">
    <property type="entry name" value="Srg"/>
    <property type="match status" value="1"/>
</dbReference>
<dbReference type="AlphaFoldDB" id="A0A0N5C5H3"/>
<evidence type="ECO:0000256" key="3">
    <source>
        <dbReference type="ARBA" id="ARBA00022692"/>
    </source>
</evidence>
<organism evidence="8 9">
    <name type="scientific">Strongyloides papillosus</name>
    <name type="common">Intestinal threadworm</name>
    <dbReference type="NCBI Taxonomy" id="174720"/>
    <lineage>
        <taxon>Eukaryota</taxon>
        <taxon>Metazoa</taxon>
        <taxon>Ecdysozoa</taxon>
        <taxon>Nematoda</taxon>
        <taxon>Chromadorea</taxon>
        <taxon>Rhabditida</taxon>
        <taxon>Tylenchina</taxon>
        <taxon>Panagrolaimomorpha</taxon>
        <taxon>Strongyloidoidea</taxon>
        <taxon>Strongyloididae</taxon>
        <taxon>Strongyloides</taxon>
    </lineage>
</organism>
<dbReference type="SUPFAM" id="SSF81321">
    <property type="entry name" value="Family A G protein-coupled receptor-like"/>
    <property type="match status" value="1"/>
</dbReference>
<dbReference type="PANTHER" id="PTHR31627:SF42">
    <property type="entry name" value="G_PROTEIN_RECEP_F1_2 DOMAIN-CONTAINING PROTEIN-RELATED"/>
    <property type="match status" value="1"/>
</dbReference>
<evidence type="ECO:0000313" key="8">
    <source>
        <dbReference type="Proteomes" id="UP000046392"/>
    </source>
</evidence>
<feature type="transmembrane region" description="Helical" evidence="6">
    <location>
        <begin position="216"/>
        <end position="239"/>
    </location>
</feature>
<feature type="transmembrane region" description="Helical" evidence="6">
    <location>
        <begin position="13"/>
        <end position="31"/>
    </location>
</feature>
<feature type="transmembrane region" description="Helical" evidence="6">
    <location>
        <begin position="251"/>
        <end position="276"/>
    </location>
</feature>
<keyword evidence="8" id="KW-1185">Reference proteome</keyword>
<comment type="similarity">
    <text evidence="2 6">Belongs to the nematode receptor-like protein srg family.</text>
</comment>
<keyword evidence="4 6" id="KW-1133">Transmembrane helix</keyword>
<protein>
    <recommendedName>
        <fullName evidence="6">Serpentine receptor class gamma</fullName>
    </recommendedName>
</protein>
<dbReference type="InterPro" id="IPR017452">
    <property type="entry name" value="GPCR_Rhodpsn_7TM"/>
</dbReference>
<feature type="transmembrane region" description="Helical" evidence="6">
    <location>
        <begin position="182"/>
        <end position="204"/>
    </location>
</feature>
<accession>A0A0N5C5H3</accession>
<feature type="transmembrane region" description="Helical" evidence="6">
    <location>
        <begin position="87"/>
        <end position="109"/>
    </location>
</feature>
<dbReference type="GO" id="GO:0016020">
    <property type="term" value="C:membrane"/>
    <property type="evidence" value="ECO:0007669"/>
    <property type="project" value="UniProtKB-SubCell"/>
</dbReference>